<sequence>MFIKIHNEYLKTTLFFYEREQRIFNDIYFYHIFLWHNNL</sequence>
<dbReference type="HOGENOM" id="CLU_3310752_0_0_7"/>
<dbReference type="AlphaFoldDB" id="Q7VI71"/>
<keyword evidence="2" id="KW-1185">Reference proteome</keyword>
<protein>
    <submittedName>
        <fullName evidence="1">Uncharacterized protein</fullName>
    </submittedName>
</protein>
<dbReference type="EMBL" id="AE017125">
    <property type="protein sequence ID" value="AAP77334.1"/>
    <property type="molecule type" value="Genomic_DNA"/>
</dbReference>
<accession>Q7VI71</accession>
<proteinExistence type="predicted"/>
<dbReference type="Proteomes" id="UP000002495">
    <property type="component" value="Chromosome"/>
</dbReference>
<dbReference type="STRING" id="235279.HH_0737"/>
<dbReference type="KEGG" id="hhe:HH_0737"/>
<gene>
    <name evidence="1" type="ordered locus">HH_0737</name>
</gene>
<name>Q7VI71_HELHP</name>
<organism evidence="1 2">
    <name type="scientific">Helicobacter hepaticus (strain ATCC 51449 / 3B1)</name>
    <dbReference type="NCBI Taxonomy" id="235279"/>
    <lineage>
        <taxon>Bacteria</taxon>
        <taxon>Pseudomonadati</taxon>
        <taxon>Campylobacterota</taxon>
        <taxon>Epsilonproteobacteria</taxon>
        <taxon>Campylobacterales</taxon>
        <taxon>Helicobacteraceae</taxon>
        <taxon>Helicobacter</taxon>
    </lineage>
</organism>
<evidence type="ECO:0000313" key="2">
    <source>
        <dbReference type="Proteomes" id="UP000002495"/>
    </source>
</evidence>
<evidence type="ECO:0000313" key="1">
    <source>
        <dbReference type="EMBL" id="AAP77334.1"/>
    </source>
</evidence>
<reference evidence="1 2" key="1">
    <citation type="journal article" date="2003" name="Proc. Natl. Acad. Sci. U.S.A.">
        <title>The complete genome sequence of the carcinogenic bacterium Helicobacter hepaticus.</title>
        <authorList>
            <person name="Suerbaum S."/>
            <person name="Josenhans C."/>
            <person name="Sterzenbach T."/>
            <person name="Drescher B."/>
            <person name="Brandt P."/>
            <person name="Bell M."/>
            <person name="Droege M."/>
            <person name="Fartmann B."/>
            <person name="Fischer H.-P."/>
            <person name="Ge Z."/>
            <person name="Hoerster A."/>
            <person name="Holland R."/>
            <person name="Klein K."/>
            <person name="Koenig J."/>
            <person name="Macko L."/>
            <person name="Mendz G.L."/>
            <person name="Nyakatura G."/>
            <person name="Schauer D.B."/>
            <person name="Shen Z."/>
            <person name="Weber J."/>
            <person name="Frosch M."/>
            <person name="Fox J.G."/>
        </authorList>
    </citation>
    <scope>NUCLEOTIDE SEQUENCE [LARGE SCALE GENOMIC DNA]</scope>
    <source>
        <strain evidence="2">ATCC 51449 / 3B1</strain>
    </source>
</reference>